<dbReference type="GO" id="GO:0005814">
    <property type="term" value="C:centriole"/>
    <property type="evidence" value="ECO:0007669"/>
    <property type="project" value="TreeGrafter"/>
</dbReference>
<evidence type="ECO:0000256" key="3">
    <source>
        <dbReference type="SAM" id="MobiDB-lite"/>
    </source>
</evidence>
<feature type="compositionally biased region" description="Basic and acidic residues" evidence="3">
    <location>
        <begin position="438"/>
        <end position="447"/>
    </location>
</feature>
<reference evidence="5" key="2">
    <citation type="submission" date="2025-08" db="UniProtKB">
        <authorList>
            <consortium name="Ensembl"/>
        </authorList>
    </citation>
    <scope>IDENTIFICATION</scope>
</reference>
<feature type="coiled-coil region" evidence="2">
    <location>
        <begin position="307"/>
        <end position="341"/>
    </location>
</feature>
<evidence type="ECO:0000313" key="6">
    <source>
        <dbReference type="Proteomes" id="UP000429181"/>
    </source>
</evidence>
<reference evidence="5 6" key="1">
    <citation type="submission" date="2018-11" db="EMBL/GenBank/DDBJ databases">
        <title>Haplotype-resolved cattle genomes.</title>
        <authorList>
            <person name="Low W.Y."/>
            <person name="Tearle R."/>
            <person name="Bickhart D.M."/>
            <person name="Rosen B.D."/>
            <person name="Koren S."/>
            <person name="Rhie A."/>
            <person name="Hiendleder S."/>
            <person name="Phillippy A.M."/>
            <person name="Smith T.P.L."/>
            <person name="Williams J.L."/>
        </authorList>
    </citation>
    <scope>NUCLEOTIDE SEQUENCE [LARGE SCALE GENOMIC DNA]</scope>
</reference>
<evidence type="ECO:0000256" key="2">
    <source>
        <dbReference type="SAM" id="Coils"/>
    </source>
</evidence>
<feature type="region of interest" description="Disordered" evidence="3">
    <location>
        <begin position="1013"/>
        <end position="1045"/>
    </location>
</feature>
<dbReference type="PANTHER" id="PTHR23159">
    <property type="entry name" value="CENTROSOMAL PROTEIN 2"/>
    <property type="match status" value="1"/>
</dbReference>
<evidence type="ECO:0000259" key="4">
    <source>
        <dbReference type="Pfam" id="PF15035"/>
    </source>
</evidence>
<feature type="region of interest" description="Disordered" evidence="3">
    <location>
        <begin position="438"/>
        <end position="525"/>
    </location>
</feature>
<keyword evidence="1 2" id="KW-0175">Coiled coil</keyword>
<evidence type="ECO:0000313" key="5">
    <source>
        <dbReference type="Ensembl" id="ENSBIXP00005037738.1"/>
    </source>
</evidence>
<feature type="domain" description="Rootletin-like coiled-coil" evidence="4">
    <location>
        <begin position="99"/>
        <end position="217"/>
    </location>
</feature>
<name>A0A4W2HX65_BOBOX</name>
<protein>
    <submittedName>
        <fullName evidence="5">Ciliary rootlet coiled-coil, rootletin family member 2</fullName>
    </submittedName>
</protein>
<feature type="region of interest" description="Disordered" evidence="3">
    <location>
        <begin position="213"/>
        <end position="244"/>
    </location>
</feature>
<organism evidence="5 6">
    <name type="scientific">Bos indicus x Bos taurus</name>
    <name type="common">Hybrid cattle</name>
    <dbReference type="NCBI Taxonomy" id="30522"/>
    <lineage>
        <taxon>Eukaryota</taxon>
        <taxon>Metazoa</taxon>
        <taxon>Chordata</taxon>
        <taxon>Craniata</taxon>
        <taxon>Vertebrata</taxon>
        <taxon>Euteleostomi</taxon>
        <taxon>Mammalia</taxon>
        <taxon>Eutheria</taxon>
        <taxon>Laurasiatheria</taxon>
        <taxon>Artiodactyla</taxon>
        <taxon>Ruminantia</taxon>
        <taxon>Pecora</taxon>
        <taxon>Bovidae</taxon>
        <taxon>Bovinae</taxon>
        <taxon>Bos</taxon>
    </lineage>
</organism>
<feature type="compositionally biased region" description="Basic and acidic residues" evidence="3">
    <location>
        <begin position="460"/>
        <end position="493"/>
    </location>
</feature>
<dbReference type="Proteomes" id="UP000429181">
    <property type="component" value="Chromosome 3"/>
</dbReference>
<evidence type="ECO:0000256" key="1">
    <source>
        <dbReference type="ARBA" id="ARBA00023054"/>
    </source>
</evidence>
<gene>
    <name evidence="5" type="primary">CROCC2</name>
</gene>
<feature type="compositionally biased region" description="Basic residues" evidence="3">
    <location>
        <begin position="1398"/>
        <end position="1407"/>
    </location>
</feature>
<dbReference type="PANTHER" id="PTHR23159:SF16">
    <property type="entry name" value="CILIARY ROOTLET COILED-COIL PROTEIN 2"/>
    <property type="match status" value="1"/>
</dbReference>
<feature type="region of interest" description="Disordered" evidence="3">
    <location>
        <begin position="1398"/>
        <end position="1418"/>
    </location>
</feature>
<feature type="region of interest" description="Disordered" evidence="3">
    <location>
        <begin position="1237"/>
        <end position="1261"/>
    </location>
</feature>
<feature type="region of interest" description="Disordered" evidence="3">
    <location>
        <begin position="1275"/>
        <end position="1309"/>
    </location>
</feature>
<sequence length="1418" mass="158552">MSSASSEPGNGDSAERSRLGLDAVIKRLEDTVLSPTASREDRALTVRGGRWRASPIPVPARIRDIVAGSLAEGPRQGLREPLASLGSGPEEHTLLQDELSRLEDLLAQAGAERDELAGRYHTVNERLQARLQATTAQLRRSELERSMDLEDALGRLEAAEQRSTSLSQVNALLREQLEQLRKAHDRLAEELARTTGSVPRLWAELELREAQRRTHREVPRLSQPAWSPQAEPTDTPEAQPGAPWSRRGLADLRADVARMARRLHTACLNLSSNLRLTAGSEAAALEQQLRDKVREMLQLQGCWAAEKAALQARLAEQTLLVEKLTEQNASKERAISSLRMDVQRLVRGWERVAGVWGPGLTARRLTTPPRRLTPRRLTPRRLALQCAAGIHHIPTPGQELRQQLESSEARATGLQEQLSESQRELQASRSLLQEERQDLRGKLEAQSREAQWSPLASPPSREKTALEETVEELRGEAATSHAEKQSLEARNAELQRSLRQCTEQKEALERQGERGRRALESSQGRLEQLEGTVSGLKTELVSAQEALDSARLQRDILESEREGLHGALARAESSKADLELLVSRLKAEGVEQRDSLAKMAAVTEALAQDKGSLNHLVLQLEQERDELRAQQQTLAQGQAGTREQLAQAERQVELLRAERRGLQRACGRLEERLERLEGQATRLRRERAQLQEQVGQVTCKKQALEKQLAQSLQDQEAQMAALQRALQEKEALSEERVQLLAKQEALEKQGQLMAEEAADLRAERDALESSLFEAQQLASQLQARQEQLEGEARGARLARQALQVKLEQLQSVQEAQETRLRRQAAQQERDAQLALESRALAHREDLARLQREKETLSLSLMEEKEAAARRLKQEKELVAKNATRRAALKEEIQSLRRERDESLLQLQHEKQQALLLRDAELSRLRGELQLVRQEAQGQQEQAEATISTVASELKALQAQFEDAISAHQTEARALRETLRALVAQRSSTGREAETLRAQLDEAHEALAALHRELQGSEETQEGLQKEARDARRALADAAREKDALRDSNTELRATLRRAEQEKASFKRSTEEREQKVLVLEEAWASAQKQAGELRASLREAERAAVDTQQQLQELRRQVTTLEAENQRKSRELVRLQTRGAQEPSRQEALALQTLVAEAKAAREDSQWEVGAQHLGLRRMLAEVEAQAKTREKHLERQLCESRGSERALWAELRGVARKLLQADGVADSLQARPDRACGRAHGLKQEPARAEGTQRETEDQRGQLWSMLRPSVGLHGWSPVASPEPAGPPTRGQCPPRPPSHPPGGRSRSLLWWLSPGPGARRAEGARASMRDAQRDLTQKLWDQGGEETLTWAAGLLSVPPGSAETLAGPSGTNTTKHLSHWKPSFPLVQLSLCSASHRAHPPRTHPRGWPGYPRVLR</sequence>
<feature type="compositionally biased region" description="Basic and acidic residues" evidence="3">
    <location>
        <begin position="502"/>
        <end position="519"/>
    </location>
</feature>
<dbReference type="GeneTree" id="ENSGT00940000162689"/>
<feature type="coiled-coil region" evidence="2">
    <location>
        <begin position="92"/>
        <end position="197"/>
    </location>
</feature>
<accession>A0A4W2HX65</accession>
<proteinExistence type="predicted"/>
<dbReference type="Pfam" id="PF15035">
    <property type="entry name" value="Rootletin"/>
    <property type="match status" value="1"/>
</dbReference>
<feature type="compositionally biased region" description="Basic and acidic residues" evidence="3">
    <location>
        <begin position="1023"/>
        <end position="1045"/>
    </location>
</feature>
<dbReference type="GO" id="GO:0005813">
    <property type="term" value="C:centrosome"/>
    <property type="evidence" value="ECO:0007669"/>
    <property type="project" value="TreeGrafter"/>
</dbReference>
<dbReference type="InterPro" id="IPR055167">
    <property type="entry name" value="Rootletin-like_CC"/>
</dbReference>
<dbReference type="Ensembl" id="ENSBIXT00005047918.1">
    <property type="protein sequence ID" value="ENSBIXP00005037738.1"/>
    <property type="gene ID" value="ENSBIXG00005019657.1"/>
</dbReference>